<dbReference type="InterPro" id="IPR039135">
    <property type="entry name" value="NAT9-like"/>
</dbReference>
<dbReference type="EMBL" id="MU032344">
    <property type="protein sequence ID" value="KAF3770900.1"/>
    <property type="molecule type" value="Genomic_DNA"/>
</dbReference>
<dbReference type="Proteomes" id="UP000803844">
    <property type="component" value="Unassembled WGS sequence"/>
</dbReference>
<evidence type="ECO:0000259" key="4">
    <source>
        <dbReference type="Pfam" id="PF13302"/>
    </source>
</evidence>
<accession>A0A9P5CVV7</accession>
<dbReference type="AlphaFoldDB" id="A0A9P5CVV7"/>
<keyword evidence="2" id="KW-0808">Transferase</keyword>
<dbReference type="GeneID" id="63833647"/>
<dbReference type="PANTHER" id="PTHR13256:SF16">
    <property type="entry name" value="ALPHA_BETA-TUBULIN-N-ACETYLTRANSFERASE 9"/>
    <property type="match status" value="1"/>
</dbReference>
<comment type="caution">
    <text evidence="5">The sequence shown here is derived from an EMBL/GenBank/DDBJ whole genome shotgun (WGS) entry which is preliminary data.</text>
</comment>
<evidence type="ECO:0000256" key="3">
    <source>
        <dbReference type="ARBA" id="ARBA00023315"/>
    </source>
</evidence>
<protein>
    <recommendedName>
        <fullName evidence="4">N-acetyltransferase domain-containing protein</fullName>
    </recommendedName>
</protein>
<dbReference type="SUPFAM" id="SSF55729">
    <property type="entry name" value="Acyl-CoA N-acyltransferases (Nat)"/>
    <property type="match status" value="1"/>
</dbReference>
<evidence type="ECO:0000313" key="5">
    <source>
        <dbReference type="EMBL" id="KAF3770900.1"/>
    </source>
</evidence>
<dbReference type="Pfam" id="PF13302">
    <property type="entry name" value="Acetyltransf_3"/>
    <property type="match status" value="1"/>
</dbReference>
<evidence type="ECO:0000256" key="1">
    <source>
        <dbReference type="ARBA" id="ARBA00009342"/>
    </source>
</evidence>
<gene>
    <name evidence="5" type="ORF">M406DRAFT_248242</name>
</gene>
<dbReference type="Gene3D" id="3.40.630.30">
    <property type="match status" value="1"/>
</dbReference>
<organism evidence="5 6">
    <name type="scientific">Cryphonectria parasitica (strain ATCC 38755 / EP155)</name>
    <dbReference type="NCBI Taxonomy" id="660469"/>
    <lineage>
        <taxon>Eukaryota</taxon>
        <taxon>Fungi</taxon>
        <taxon>Dikarya</taxon>
        <taxon>Ascomycota</taxon>
        <taxon>Pezizomycotina</taxon>
        <taxon>Sordariomycetes</taxon>
        <taxon>Sordariomycetidae</taxon>
        <taxon>Diaporthales</taxon>
        <taxon>Cryphonectriaceae</taxon>
        <taxon>Cryphonectria-Endothia species complex</taxon>
        <taxon>Cryphonectria</taxon>
    </lineage>
</organism>
<feature type="domain" description="N-acetyltransferase" evidence="4">
    <location>
        <begin position="8"/>
        <end position="198"/>
    </location>
</feature>
<dbReference type="InterPro" id="IPR016181">
    <property type="entry name" value="Acyl_CoA_acyltransferase"/>
</dbReference>
<sequence>TALTTPAVLLVPYDRRHVPRYHEWMSDPDIQEATASEPLTLEEEYENQESWRASHDKLTFILCQPLVADGPEPLASVNTGDFDSSDKMLGDINFFLYPDDEEDEGEAAIASQAAGTTSCIGEVDIMIAGQGDRGKGLGKAAVSALLHYIWTNLDEILGEYREAMGEGESRPMRLKLLMAKIKATNEGSIALFRRLGFEQEGEVNYFGEVKMVLKNFDGIARAIEGYKVLAYSRPVD</sequence>
<dbReference type="PANTHER" id="PTHR13256">
    <property type="entry name" value="N-ACETYLTRANSFERASE 9"/>
    <property type="match status" value="1"/>
</dbReference>
<dbReference type="GO" id="GO:0008080">
    <property type="term" value="F:N-acetyltransferase activity"/>
    <property type="evidence" value="ECO:0007669"/>
    <property type="project" value="InterPro"/>
</dbReference>
<proteinExistence type="inferred from homology"/>
<feature type="non-terminal residue" evidence="5">
    <location>
        <position position="1"/>
    </location>
</feature>
<evidence type="ECO:0000256" key="2">
    <source>
        <dbReference type="ARBA" id="ARBA00022679"/>
    </source>
</evidence>
<evidence type="ECO:0000313" key="6">
    <source>
        <dbReference type="Proteomes" id="UP000803844"/>
    </source>
</evidence>
<keyword evidence="3" id="KW-0012">Acyltransferase</keyword>
<keyword evidence="6" id="KW-1185">Reference proteome</keyword>
<reference evidence="5" key="1">
    <citation type="journal article" date="2020" name="Phytopathology">
        <title>Genome sequence of the chestnut blight fungus Cryphonectria parasitica EP155: A fundamental resource for an archetypical invasive plant pathogen.</title>
        <authorList>
            <person name="Crouch J.A."/>
            <person name="Dawe A."/>
            <person name="Aerts A."/>
            <person name="Barry K."/>
            <person name="Churchill A.C.L."/>
            <person name="Grimwood J."/>
            <person name="Hillman B."/>
            <person name="Milgroom M.G."/>
            <person name="Pangilinan J."/>
            <person name="Smith M."/>
            <person name="Salamov A."/>
            <person name="Schmutz J."/>
            <person name="Yadav J."/>
            <person name="Grigoriev I.V."/>
            <person name="Nuss D."/>
        </authorList>
    </citation>
    <scope>NUCLEOTIDE SEQUENCE</scope>
    <source>
        <strain evidence="5">EP155</strain>
    </source>
</reference>
<dbReference type="OrthoDB" id="5043642at2759"/>
<comment type="similarity">
    <text evidence="1">Belongs to the acetyltransferase family. GNAT subfamily.</text>
</comment>
<name>A0A9P5CVV7_CRYP1</name>
<dbReference type="RefSeq" id="XP_040781861.1">
    <property type="nucleotide sequence ID" value="XM_040916518.1"/>
</dbReference>
<dbReference type="InterPro" id="IPR000182">
    <property type="entry name" value="GNAT_dom"/>
</dbReference>